<dbReference type="EMBL" id="DXBS01000114">
    <property type="protein sequence ID" value="HIZ25004.1"/>
    <property type="molecule type" value="Genomic_DNA"/>
</dbReference>
<protein>
    <recommendedName>
        <fullName evidence="2">Nucleoside transporter/FeoB GTPase Gate domain-containing protein</fullName>
    </recommendedName>
</protein>
<keyword evidence="1" id="KW-1133">Transmembrane helix</keyword>
<evidence type="ECO:0000259" key="2">
    <source>
        <dbReference type="Pfam" id="PF07670"/>
    </source>
</evidence>
<dbReference type="Pfam" id="PF07670">
    <property type="entry name" value="Gate"/>
    <property type="match status" value="1"/>
</dbReference>
<feature type="domain" description="Nucleoside transporter/FeoB GTPase Gate" evidence="2">
    <location>
        <begin position="42"/>
        <end position="137"/>
    </location>
</feature>
<reference evidence="3" key="2">
    <citation type="submission" date="2021-04" db="EMBL/GenBank/DDBJ databases">
        <authorList>
            <person name="Gilroy R."/>
        </authorList>
    </citation>
    <scope>NUCLEOTIDE SEQUENCE</scope>
    <source>
        <strain evidence="3">CHK33-5263</strain>
    </source>
</reference>
<dbReference type="Proteomes" id="UP000824044">
    <property type="component" value="Unassembled WGS sequence"/>
</dbReference>
<dbReference type="GO" id="GO:0005886">
    <property type="term" value="C:plasma membrane"/>
    <property type="evidence" value="ECO:0007669"/>
    <property type="project" value="TreeGrafter"/>
</dbReference>
<comment type="caution">
    <text evidence="3">The sequence shown here is derived from an EMBL/GenBank/DDBJ whole genome shotgun (WGS) entry which is preliminary data.</text>
</comment>
<name>A0A9D2IVU4_9FIRM</name>
<dbReference type="AlphaFoldDB" id="A0A9D2IVU4"/>
<dbReference type="PANTHER" id="PTHR35793:SF2">
    <property type="entry name" value="INNER MEMBRANE PROTEIN YJIG"/>
    <property type="match status" value="1"/>
</dbReference>
<evidence type="ECO:0000313" key="3">
    <source>
        <dbReference type="EMBL" id="HIZ25004.1"/>
    </source>
</evidence>
<evidence type="ECO:0000256" key="1">
    <source>
        <dbReference type="SAM" id="Phobius"/>
    </source>
</evidence>
<keyword evidence="1" id="KW-0812">Transmembrane</keyword>
<proteinExistence type="predicted"/>
<accession>A0A9D2IVU4</accession>
<organism evidence="3 4">
    <name type="scientific">Candidatus Gallimonas intestinigallinarum</name>
    <dbReference type="NCBI Taxonomy" id="2838604"/>
    <lineage>
        <taxon>Bacteria</taxon>
        <taxon>Bacillati</taxon>
        <taxon>Bacillota</taxon>
        <taxon>Clostridia</taxon>
        <taxon>Candidatus Gallimonas</taxon>
    </lineage>
</organism>
<dbReference type="InterPro" id="IPR011642">
    <property type="entry name" value="Gate_dom"/>
</dbReference>
<sequence>MPYIALIIPLLFAALFVFALFRKVRLYDCFTEGVKDAIPLAVSLFPYLAAVLILSELFEQSGLSQALTTLIAPALNALGIPPEIAGLVLIKPFSGSGATAVLSDLFAAYGADSYIARCACVAFGSSETVFYVSAVYFAGHKKNLLRPIAIALTANFLSVVLGCFLCRFL</sequence>
<feature type="transmembrane region" description="Helical" evidence="1">
    <location>
        <begin position="114"/>
        <end position="138"/>
    </location>
</feature>
<reference evidence="3" key="1">
    <citation type="journal article" date="2021" name="PeerJ">
        <title>Extensive microbial diversity within the chicken gut microbiome revealed by metagenomics and culture.</title>
        <authorList>
            <person name="Gilroy R."/>
            <person name="Ravi A."/>
            <person name="Getino M."/>
            <person name="Pursley I."/>
            <person name="Horton D.L."/>
            <person name="Alikhan N.F."/>
            <person name="Baker D."/>
            <person name="Gharbi K."/>
            <person name="Hall N."/>
            <person name="Watson M."/>
            <person name="Adriaenssens E.M."/>
            <person name="Foster-Nyarko E."/>
            <person name="Jarju S."/>
            <person name="Secka A."/>
            <person name="Antonio M."/>
            <person name="Oren A."/>
            <person name="Chaudhuri R.R."/>
            <person name="La Ragione R."/>
            <person name="Hildebrand F."/>
            <person name="Pallen M.J."/>
        </authorList>
    </citation>
    <scope>NUCLEOTIDE SEQUENCE</scope>
    <source>
        <strain evidence="3">CHK33-5263</strain>
    </source>
</reference>
<keyword evidence="1" id="KW-0472">Membrane</keyword>
<dbReference type="InterPro" id="IPR052549">
    <property type="entry name" value="SpmB"/>
</dbReference>
<dbReference type="PANTHER" id="PTHR35793">
    <property type="entry name" value="INNER MEMBRANE PROTEIN YJIG"/>
    <property type="match status" value="1"/>
</dbReference>
<evidence type="ECO:0000313" key="4">
    <source>
        <dbReference type="Proteomes" id="UP000824044"/>
    </source>
</evidence>
<gene>
    <name evidence="3" type="ORF">H9812_06000</name>
</gene>
<feature type="transmembrane region" description="Helical" evidence="1">
    <location>
        <begin position="144"/>
        <end position="166"/>
    </location>
</feature>